<comment type="caution">
    <text evidence="1">The sequence shown here is derived from an EMBL/GenBank/DDBJ whole genome shotgun (WGS) entry which is preliminary data.</text>
</comment>
<proteinExistence type="predicted"/>
<evidence type="ECO:0000313" key="1">
    <source>
        <dbReference type="EMBL" id="RNA14295.1"/>
    </source>
</evidence>
<protein>
    <submittedName>
        <fullName evidence="1">Uncharacterized protein</fullName>
    </submittedName>
</protein>
<sequence>MVLKTLQYCTNLYKRTPTSAKTLQFSNHFCTNRRKFITFLLFILKWLKLDRQNLKYCDFYLYISQVKSVLLYKSEFFRMIENNFQRK</sequence>
<dbReference type="EMBL" id="REGN01005215">
    <property type="protein sequence ID" value="RNA14295.1"/>
    <property type="molecule type" value="Genomic_DNA"/>
</dbReference>
<reference evidence="1 2" key="1">
    <citation type="journal article" date="2018" name="Sci. Rep.">
        <title>Genomic signatures of local adaptation to the degree of environmental predictability in rotifers.</title>
        <authorList>
            <person name="Franch-Gras L."/>
            <person name="Hahn C."/>
            <person name="Garcia-Roger E.M."/>
            <person name="Carmona M.J."/>
            <person name="Serra M."/>
            <person name="Gomez A."/>
        </authorList>
    </citation>
    <scope>NUCLEOTIDE SEQUENCE [LARGE SCALE GENOMIC DNA]</scope>
    <source>
        <strain evidence="1">HYR1</strain>
    </source>
</reference>
<dbReference type="Proteomes" id="UP000276133">
    <property type="component" value="Unassembled WGS sequence"/>
</dbReference>
<gene>
    <name evidence="1" type="ORF">BpHYR1_029446</name>
</gene>
<keyword evidence="2" id="KW-1185">Reference proteome</keyword>
<accession>A0A3M7QTL0</accession>
<name>A0A3M7QTL0_BRAPC</name>
<organism evidence="1 2">
    <name type="scientific">Brachionus plicatilis</name>
    <name type="common">Marine rotifer</name>
    <name type="synonym">Brachionus muelleri</name>
    <dbReference type="NCBI Taxonomy" id="10195"/>
    <lineage>
        <taxon>Eukaryota</taxon>
        <taxon>Metazoa</taxon>
        <taxon>Spiralia</taxon>
        <taxon>Gnathifera</taxon>
        <taxon>Rotifera</taxon>
        <taxon>Eurotatoria</taxon>
        <taxon>Monogononta</taxon>
        <taxon>Pseudotrocha</taxon>
        <taxon>Ploima</taxon>
        <taxon>Brachionidae</taxon>
        <taxon>Brachionus</taxon>
    </lineage>
</organism>
<evidence type="ECO:0000313" key="2">
    <source>
        <dbReference type="Proteomes" id="UP000276133"/>
    </source>
</evidence>
<dbReference type="AlphaFoldDB" id="A0A3M7QTL0"/>